<dbReference type="Pfam" id="PF10825">
    <property type="entry name" value="DUF2752"/>
    <property type="match status" value="1"/>
</dbReference>
<dbReference type="InterPro" id="IPR021215">
    <property type="entry name" value="DUF2752"/>
</dbReference>
<name>A0ABN1XR00_9ACTN</name>
<evidence type="ECO:0000313" key="3">
    <source>
        <dbReference type="Proteomes" id="UP001499863"/>
    </source>
</evidence>
<evidence type="ECO:0000313" key="2">
    <source>
        <dbReference type="EMBL" id="GAA1383635.1"/>
    </source>
</evidence>
<dbReference type="RefSeq" id="WP_344324655.1">
    <property type="nucleotide sequence ID" value="NZ_BAAAKJ010000020.1"/>
</dbReference>
<keyword evidence="1" id="KW-1133">Transmembrane helix</keyword>
<keyword evidence="3" id="KW-1185">Reference proteome</keyword>
<dbReference type="Proteomes" id="UP001499863">
    <property type="component" value="Unassembled WGS sequence"/>
</dbReference>
<feature type="transmembrane region" description="Helical" evidence="1">
    <location>
        <begin position="28"/>
        <end position="47"/>
    </location>
</feature>
<evidence type="ECO:0000256" key="1">
    <source>
        <dbReference type="SAM" id="Phobius"/>
    </source>
</evidence>
<protein>
    <recommendedName>
        <fullName evidence="4">DUF2752 domain-containing protein</fullName>
    </recommendedName>
</protein>
<evidence type="ECO:0008006" key="4">
    <source>
        <dbReference type="Google" id="ProtNLM"/>
    </source>
</evidence>
<feature type="transmembrane region" description="Helical" evidence="1">
    <location>
        <begin position="95"/>
        <end position="113"/>
    </location>
</feature>
<reference evidence="2 3" key="1">
    <citation type="journal article" date="2019" name="Int. J. Syst. Evol. Microbiol.">
        <title>The Global Catalogue of Microorganisms (GCM) 10K type strain sequencing project: providing services to taxonomists for standard genome sequencing and annotation.</title>
        <authorList>
            <consortium name="The Broad Institute Genomics Platform"/>
            <consortium name="The Broad Institute Genome Sequencing Center for Infectious Disease"/>
            <person name="Wu L."/>
            <person name="Ma J."/>
        </authorList>
    </citation>
    <scope>NUCLEOTIDE SEQUENCE [LARGE SCALE GENOMIC DNA]</scope>
    <source>
        <strain evidence="2 3">JCM 12393</strain>
    </source>
</reference>
<organism evidence="2 3">
    <name type="scientific">Kitasatospora putterlickiae</name>
    <dbReference type="NCBI Taxonomy" id="221725"/>
    <lineage>
        <taxon>Bacteria</taxon>
        <taxon>Bacillati</taxon>
        <taxon>Actinomycetota</taxon>
        <taxon>Actinomycetes</taxon>
        <taxon>Kitasatosporales</taxon>
        <taxon>Streptomycetaceae</taxon>
        <taxon>Kitasatospora</taxon>
    </lineage>
</organism>
<keyword evidence="1" id="KW-0812">Transmembrane</keyword>
<sequence>MVTSAKARRRPGPPGRGGFAVPERLRTAWAPVAVLVGGVAGSAYLWSRNPHLPGQMLPFCPWRKVTGLQCPGCGGTRMAYDLLHGDLAAAWHDNAALLLSLPLVAAGYLVWLRHGLAGRRWQPPLGRRGTAVLLGVATAWTVLRNLL</sequence>
<comment type="caution">
    <text evidence="2">The sequence shown here is derived from an EMBL/GenBank/DDBJ whole genome shotgun (WGS) entry which is preliminary data.</text>
</comment>
<gene>
    <name evidence="2" type="ORF">GCM10009639_04150</name>
</gene>
<accession>A0ABN1XR00</accession>
<proteinExistence type="predicted"/>
<keyword evidence="1" id="KW-0472">Membrane</keyword>
<dbReference type="EMBL" id="BAAAKJ010000020">
    <property type="protein sequence ID" value="GAA1383635.1"/>
    <property type="molecule type" value="Genomic_DNA"/>
</dbReference>